<accession>A0ABV8RF60</accession>
<comment type="caution">
    <text evidence="1">The sequence shown here is derived from an EMBL/GenBank/DDBJ whole genome shotgun (WGS) entry which is preliminary data.</text>
</comment>
<name>A0ABV8RF60_9SPHN</name>
<gene>
    <name evidence="1" type="ORF">ACFOWX_01435</name>
</gene>
<dbReference type="RefSeq" id="WP_381420670.1">
    <property type="nucleotide sequence ID" value="NZ_JBHSDH010000007.1"/>
</dbReference>
<evidence type="ECO:0000313" key="1">
    <source>
        <dbReference type="EMBL" id="MFC4291070.1"/>
    </source>
</evidence>
<dbReference type="EMBL" id="JBHSDH010000007">
    <property type="protein sequence ID" value="MFC4291070.1"/>
    <property type="molecule type" value="Genomic_DNA"/>
</dbReference>
<reference evidence="2" key="1">
    <citation type="journal article" date="2019" name="Int. J. Syst. Evol. Microbiol.">
        <title>The Global Catalogue of Microorganisms (GCM) 10K type strain sequencing project: providing services to taxonomists for standard genome sequencing and annotation.</title>
        <authorList>
            <consortium name="The Broad Institute Genomics Platform"/>
            <consortium name="The Broad Institute Genome Sequencing Center for Infectious Disease"/>
            <person name="Wu L."/>
            <person name="Ma J."/>
        </authorList>
    </citation>
    <scope>NUCLEOTIDE SEQUENCE [LARGE SCALE GENOMIC DNA]</scope>
    <source>
        <strain evidence="2">CECT 8531</strain>
    </source>
</reference>
<proteinExistence type="predicted"/>
<evidence type="ECO:0008006" key="3">
    <source>
        <dbReference type="Google" id="ProtNLM"/>
    </source>
</evidence>
<sequence>MSELKAKHQLLQNMHKIRVLQQERDEKILVHRRQDVENRKDTLHIKKEIVENGIAEWERQLSAGSFQAESLLQFQYWLGHSTEDVHEAETDLEAAIDDYRVAAKTLARSIGYQNSAKELVAISACNIKKHSERKLETRFEDLTSYRHWSNENHQ</sequence>
<keyword evidence="2" id="KW-1185">Reference proteome</keyword>
<evidence type="ECO:0000313" key="2">
    <source>
        <dbReference type="Proteomes" id="UP001595887"/>
    </source>
</evidence>
<protein>
    <recommendedName>
        <fullName evidence="3">Flagellar FliJ protein</fullName>
    </recommendedName>
</protein>
<organism evidence="1 2">
    <name type="scientific">Sphingorhabdus arenilitoris</name>
    <dbReference type="NCBI Taxonomy" id="1490041"/>
    <lineage>
        <taxon>Bacteria</taxon>
        <taxon>Pseudomonadati</taxon>
        <taxon>Pseudomonadota</taxon>
        <taxon>Alphaproteobacteria</taxon>
        <taxon>Sphingomonadales</taxon>
        <taxon>Sphingomonadaceae</taxon>
        <taxon>Sphingorhabdus</taxon>
    </lineage>
</organism>
<dbReference type="Proteomes" id="UP001595887">
    <property type="component" value="Unassembled WGS sequence"/>
</dbReference>